<dbReference type="Proteomes" id="UP000194546">
    <property type="component" value="Unassembled WGS sequence"/>
</dbReference>
<name>A0A242MPV1_CABSO</name>
<sequence length="53" mass="5966">MDALHNERTPDTVHSNLANCFDKPARHDPVMCGKSPRKRAWNHSLAAKASILR</sequence>
<dbReference type="EMBL" id="NBTY01000100">
    <property type="protein sequence ID" value="OTP73349.1"/>
    <property type="molecule type" value="Genomic_DNA"/>
</dbReference>
<evidence type="ECO:0000313" key="2">
    <source>
        <dbReference type="Proteomes" id="UP000194546"/>
    </source>
</evidence>
<comment type="caution">
    <text evidence="1">The sequence shown here is derived from an EMBL/GenBank/DDBJ whole genome shotgun (WGS) entry which is preliminary data.</text>
</comment>
<organism evidence="1 2">
    <name type="scientific">Caballeronia sordidicola</name>
    <name type="common">Burkholderia sordidicola</name>
    <dbReference type="NCBI Taxonomy" id="196367"/>
    <lineage>
        <taxon>Bacteria</taxon>
        <taxon>Pseudomonadati</taxon>
        <taxon>Pseudomonadota</taxon>
        <taxon>Betaproteobacteria</taxon>
        <taxon>Burkholderiales</taxon>
        <taxon>Burkholderiaceae</taxon>
        <taxon>Caballeronia</taxon>
    </lineage>
</organism>
<reference evidence="1 2" key="1">
    <citation type="submission" date="2017-03" db="EMBL/GenBank/DDBJ databases">
        <title>Genome analysis of strain PAMC 26510.</title>
        <authorList>
            <person name="Oh H.-M."/>
            <person name="Yang J.-A."/>
        </authorList>
    </citation>
    <scope>NUCLEOTIDE SEQUENCE [LARGE SCALE GENOMIC DNA]</scope>
    <source>
        <strain evidence="1 2">PAMC 26510</strain>
    </source>
</reference>
<evidence type="ECO:0000313" key="1">
    <source>
        <dbReference type="EMBL" id="OTP73349.1"/>
    </source>
</evidence>
<proteinExistence type="predicted"/>
<accession>A0A242MPV1</accession>
<gene>
    <name evidence="1" type="ORF">PAMC26510_18930</name>
</gene>
<protein>
    <submittedName>
        <fullName evidence="1">Uncharacterized protein</fullName>
    </submittedName>
</protein>
<dbReference type="AlphaFoldDB" id="A0A242MPV1"/>